<dbReference type="OrthoDB" id="9765468at2"/>
<evidence type="ECO:0000256" key="4">
    <source>
        <dbReference type="ARBA" id="ARBA00020138"/>
    </source>
</evidence>
<dbReference type="InterPro" id="IPR010121">
    <property type="entry name" value="Pyruvate_phosphate_dikinase"/>
</dbReference>
<keyword evidence="9" id="KW-0067">ATP-binding</keyword>
<dbReference type="Proteomes" id="UP000191153">
    <property type="component" value="Unassembled WGS sequence"/>
</dbReference>
<keyword evidence="7" id="KW-0547">Nucleotide-binding</keyword>
<dbReference type="GO" id="GO:0005524">
    <property type="term" value="F:ATP binding"/>
    <property type="evidence" value="ECO:0007669"/>
    <property type="project" value="UniProtKB-KW"/>
</dbReference>
<feature type="binding site" evidence="13">
    <location>
        <position position="598"/>
    </location>
    <ligand>
        <name>substrate</name>
    </ligand>
</feature>
<comment type="cofactor">
    <cofactor evidence="1 14">
        <name>Mg(2+)</name>
        <dbReference type="ChEBI" id="CHEBI:18420"/>
    </cofactor>
</comment>
<feature type="domain" description="PEP-utilising enzyme mobile" evidence="15">
    <location>
        <begin position="404"/>
        <end position="484"/>
    </location>
</feature>
<evidence type="ECO:0000256" key="13">
    <source>
        <dbReference type="PIRSR" id="PIRSR000853-2"/>
    </source>
</evidence>
<dbReference type="PANTHER" id="PTHR22931">
    <property type="entry name" value="PHOSPHOENOLPYRUVATE DIKINASE-RELATED"/>
    <property type="match status" value="1"/>
</dbReference>
<keyword evidence="8 18" id="KW-0418">Kinase</keyword>
<feature type="domain" description="PEP-utilising enzyme C-terminal" evidence="17">
    <location>
        <begin position="500"/>
        <end position="840"/>
    </location>
</feature>
<feature type="binding site" evidence="13">
    <location>
        <position position="740"/>
    </location>
    <ligand>
        <name>substrate</name>
    </ligand>
</feature>
<dbReference type="EMBL" id="FUWX01000006">
    <property type="protein sequence ID" value="SJZ54535.1"/>
    <property type="molecule type" value="Genomic_DNA"/>
</dbReference>
<feature type="domain" description="Pyruvate phosphate dikinase AMP/ATP-binding" evidence="16">
    <location>
        <begin position="288"/>
        <end position="337"/>
    </location>
</feature>
<dbReference type="Gene3D" id="3.30.470.20">
    <property type="entry name" value="ATP-grasp fold, B domain"/>
    <property type="match status" value="1"/>
</dbReference>
<dbReference type="Gene3D" id="1.10.189.10">
    <property type="entry name" value="Pyruvate Phosphate Dikinase, domain 2"/>
    <property type="match status" value="1"/>
</dbReference>
<evidence type="ECO:0000256" key="1">
    <source>
        <dbReference type="ARBA" id="ARBA00001946"/>
    </source>
</evidence>
<dbReference type="InterPro" id="IPR036637">
    <property type="entry name" value="Phosphohistidine_dom_sf"/>
</dbReference>
<evidence type="ECO:0000256" key="12">
    <source>
        <dbReference type="PIRSR" id="PIRSR000853-1"/>
    </source>
</evidence>
<dbReference type="Gene3D" id="3.20.20.60">
    <property type="entry name" value="Phosphoenolpyruvate-binding domains"/>
    <property type="match status" value="1"/>
</dbReference>
<reference evidence="18 19" key="1">
    <citation type="submission" date="2017-02" db="EMBL/GenBank/DDBJ databases">
        <authorList>
            <person name="Peterson S.W."/>
        </authorList>
    </citation>
    <scope>NUCLEOTIDE SEQUENCE [LARGE SCALE GENOMIC DNA]</scope>
    <source>
        <strain evidence="18 19">ATCC 700028</strain>
    </source>
</reference>
<accession>A0A1T4LIG8</accession>
<dbReference type="Pfam" id="PF00391">
    <property type="entry name" value="PEP-utilizers"/>
    <property type="match status" value="1"/>
</dbReference>
<feature type="binding site" evidence="13">
    <location>
        <position position="542"/>
    </location>
    <ligand>
        <name>substrate</name>
    </ligand>
</feature>
<dbReference type="EC" id="2.7.9.1" evidence="3"/>
<sequence length="850" mass="96176">MSNFIYFFKDGNKNLTNLLGGKGANLCEMKNLNLPIPNGFIVTTEACNQFLDNEDNFFEILKPQIKSALVNLEKITNKKFGGNNPLLVSVRSGAPVSMPGMMDTILNVGFNDDVLKKIITITKNQNFAYDLYFKFIQMFSEIVMNIPRKEFEKLDKKEFQNPSEKITAYKNLYKSLIKKEFPDNIEDQIFLAVKSIFNSWNNERAILYRDLNNIDSSMGTGVVIQEMVFGNYNNLSGTGVMFTRNPSTGENKIYGEYLLKAQGEDIVAGIRTPEDISHLEKDMPKIYKELITIGKNLEKHYKNMLDIEFTIENNKLYILQARVGKRTSEADLKINLELAEENLISKKEAILRIDVNSLYKIINGKFSTKALETANLIGTGLSGSNGVACGKIVLNSKNIPEEGDYILVREETSPEDIKGMYLAKGILTAKGGRTSHGAVVARGMGKCCVTGCDALTISEKEKTIKINNTILKEGDIISLDGHNGNIYLGTVDIEKKTLNEDFFKLMTWTEDFNNLKVRVNADTPEDAKTGCYFGAKGIGLCRTEHMFFKENRIWNIREMILARNEEERNFALEKLSITQSKDFYEIFKVMNGLPVNIRLLDPPLHEFLPKTLEEKVYLSNRMNITLLEIEKRIELLKEQNPMLGHRGCRLGVTFPEIYEMQIKSIGIALNLCKEKNIKASVEIMIPFVGFLEELQYIKSIITKTLKNHDYKIGTMIELPRACVLSDKIAKEVDFFSYGTNDLTQTTLGISRDDSAKFLHSYEEKFIYKNDPFKTIDKEGVGELLKTSINLGKRENPTIKLGICGEHGGDPESIDFFSTLNIEYVSCSPFKIPLALLASAQSEIKKNIKRI</sequence>
<dbReference type="GO" id="GO:0046872">
    <property type="term" value="F:metal ion binding"/>
    <property type="evidence" value="ECO:0007669"/>
    <property type="project" value="UniProtKB-KW"/>
</dbReference>
<organism evidence="18 19">
    <name type="scientific">Cetobacterium ceti</name>
    <dbReference type="NCBI Taxonomy" id="180163"/>
    <lineage>
        <taxon>Bacteria</taxon>
        <taxon>Fusobacteriati</taxon>
        <taxon>Fusobacteriota</taxon>
        <taxon>Fusobacteriia</taxon>
        <taxon>Fusobacteriales</taxon>
        <taxon>Fusobacteriaceae</taxon>
        <taxon>Cetobacterium</taxon>
    </lineage>
</organism>
<evidence type="ECO:0000259" key="16">
    <source>
        <dbReference type="Pfam" id="PF01326"/>
    </source>
</evidence>
<comment type="similarity">
    <text evidence="2">Belongs to the PEP-utilizing enzyme family.</text>
</comment>
<dbReference type="NCBIfam" id="TIGR01828">
    <property type="entry name" value="pyru_phos_dikin"/>
    <property type="match status" value="1"/>
</dbReference>
<evidence type="ECO:0000256" key="2">
    <source>
        <dbReference type="ARBA" id="ARBA00007837"/>
    </source>
</evidence>
<dbReference type="InterPro" id="IPR040442">
    <property type="entry name" value="Pyrv_kinase-like_dom_sf"/>
</dbReference>
<dbReference type="Gene3D" id="1.20.80.30">
    <property type="match status" value="1"/>
</dbReference>
<dbReference type="GO" id="GO:0050242">
    <property type="term" value="F:pyruvate, phosphate dikinase activity"/>
    <property type="evidence" value="ECO:0007669"/>
    <property type="project" value="UniProtKB-EC"/>
</dbReference>
<keyword evidence="10 14" id="KW-0460">Magnesium</keyword>
<evidence type="ECO:0000259" key="15">
    <source>
        <dbReference type="Pfam" id="PF00391"/>
    </source>
</evidence>
<proteinExistence type="inferred from homology"/>
<evidence type="ECO:0000256" key="3">
    <source>
        <dbReference type="ARBA" id="ARBA00011994"/>
    </source>
</evidence>
<dbReference type="AlphaFoldDB" id="A0A1T4LIG8"/>
<name>A0A1T4LIG8_9FUSO</name>
<dbReference type="Gene3D" id="3.30.1490.20">
    <property type="entry name" value="ATP-grasp fold, A domain"/>
    <property type="match status" value="1"/>
</dbReference>
<dbReference type="Pfam" id="PF01326">
    <property type="entry name" value="PPDK_N"/>
    <property type="match status" value="2"/>
</dbReference>
<evidence type="ECO:0000256" key="10">
    <source>
        <dbReference type="ARBA" id="ARBA00022842"/>
    </source>
</evidence>
<dbReference type="InterPro" id="IPR000121">
    <property type="entry name" value="PEP_util_C"/>
</dbReference>
<feature type="active site" description="Tele-phosphohistidine intermediate" evidence="12">
    <location>
        <position position="436"/>
    </location>
</feature>
<dbReference type="PANTHER" id="PTHR22931:SF9">
    <property type="entry name" value="PYRUVATE, PHOSPHATE DIKINASE 1, CHLOROPLASTIC"/>
    <property type="match status" value="1"/>
</dbReference>
<dbReference type="InterPro" id="IPR015813">
    <property type="entry name" value="Pyrv/PenolPyrv_kinase-like_dom"/>
</dbReference>
<keyword evidence="18" id="KW-0670">Pyruvate</keyword>
<keyword evidence="6 14" id="KW-0479">Metal-binding</keyword>
<dbReference type="GO" id="GO:0016301">
    <property type="term" value="F:kinase activity"/>
    <property type="evidence" value="ECO:0007669"/>
    <property type="project" value="UniProtKB-KW"/>
</dbReference>
<dbReference type="STRING" id="180163.SAMN02745174_00870"/>
<dbReference type="InterPro" id="IPR013815">
    <property type="entry name" value="ATP_grasp_subdomain_1"/>
</dbReference>
<evidence type="ECO:0000256" key="14">
    <source>
        <dbReference type="PIRSR" id="PIRSR000853-3"/>
    </source>
</evidence>
<feature type="domain" description="Pyruvate phosphate dikinase AMP/ATP-binding" evidence="16">
    <location>
        <begin position="62"/>
        <end position="282"/>
    </location>
</feature>
<evidence type="ECO:0000259" key="17">
    <source>
        <dbReference type="Pfam" id="PF02896"/>
    </source>
</evidence>
<feature type="binding site" evidence="14">
    <location>
        <position position="717"/>
    </location>
    <ligand>
        <name>Mg(2+)</name>
        <dbReference type="ChEBI" id="CHEBI:18420"/>
    </ligand>
</feature>
<dbReference type="Gene3D" id="3.50.30.10">
    <property type="entry name" value="Phosphohistidine domain"/>
    <property type="match status" value="1"/>
</dbReference>
<keyword evidence="19" id="KW-1185">Reference proteome</keyword>
<dbReference type="RefSeq" id="WP_078693400.1">
    <property type="nucleotide sequence ID" value="NZ_FUWX01000006.1"/>
</dbReference>
<feature type="binding site" evidence="13">
    <location>
        <position position="741"/>
    </location>
    <ligand>
        <name>substrate</name>
    </ligand>
</feature>
<feature type="binding site" evidence="13">
    <location>
        <position position="739"/>
    </location>
    <ligand>
        <name>substrate</name>
    </ligand>
</feature>
<feature type="active site" description="Proton donor" evidence="12">
    <location>
        <position position="803"/>
    </location>
</feature>
<evidence type="ECO:0000313" key="19">
    <source>
        <dbReference type="Proteomes" id="UP000191153"/>
    </source>
</evidence>
<evidence type="ECO:0000256" key="5">
    <source>
        <dbReference type="ARBA" id="ARBA00022679"/>
    </source>
</evidence>
<feature type="binding site" evidence="13">
    <location>
        <position position="717"/>
    </location>
    <ligand>
        <name>substrate</name>
    </ligand>
</feature>
<evidence type="ECO:0000313" key="18">
    <source>
        <dbReference type="EMBL" id="SJZ54535.1"/>
    </source>
</evidence>
<evidence type="ECO:0000256" key="8">
    <source>
        <dbReference type="ARBA" id="ARBA00022777"/>
    </source>
</evidence>
<keyword evidence="5" id="KW-0808">Transferase</keyword>
<evidence type="ECO:0000256" key="6">
    <source>
        <dbReference type="ARBA" id="ARBA00022723"/>
    </source>
</evidence>
<dbReference type="SUPFAM" id="SSF56059">
    <property type="entry name" value="Glutathione synthetase ATP-binding domain-like"/>
    <property type="match status" value="1"/>
</dbReference>
<dbReference type="InterPro" id="IPR002192">
    <property type="entry name" value="PPDK_AMP/ATP-bd"/>
</dbReference>
<feature type="binding site" evidence="14">
    <location>
        <position position="741"/>
    </location>
    <ligand>
        <name>Mg(2+)</name>
        <dbReference type="ChEBI" id="CHEBI:18420"/>
    </ligand>
</feature>
<evidence type="ECO:0000256" key="7">
    <source>
        <dbReference type="ARBA" id="ARBA00022741"/>
    </source>
</evidence>
<gene>
    <name evidence="18" type="ORF">SAMN02745174_00870</name>
</gene>
<feature type="binding site" evidence="13">
    <location>
        <position position="738"/>
    </location>
    <ligand>
        <name>substrate</name>
    </ligand>
</feature>
<dbReference type="InterPro" id="IPR008279">
    <property type="entry name" value="PEP-util_enz_mobile_dom"/>
</dbReference>
<dbReference type="Pfam" id="PF02896">
    <property type="entry name" value="PEP-utilizers_C"/>
    <property type="match status" value="1"/>
</dbReference>
<dbReference type="SUPFAM" id="SSF51621">
    <property type="entry name" value="Phosphoenolpyruvate/pyruvate domain"/>
    <property type="match status" value="1"/>
</dbReference>
<evidence type="ECO:0000256" key="11">
    <source>
        <dbReference type="ARBA" id="ARBA00032883"/>
    </source>
</evidence>
<protein>
    <recommendedName>
        <fullName evidence="4">Pyruvate, phosphate dikinase</fullName>
        <ecNumber evidence="3">2.7.9.1</ecNumber>
    </recommendedName>
    <alternativeName>
        <fullName evidence="11">Pyruvate, orthophosphate dikinase</fullName>
    </alternativeName>
</protein>
<dbReference type="PIRSF" id="PIRSF000853">
    <property type="entry name" value="PPDK"/>
    <property type="match status" value="1"/>
</dbReference>
<evidence type="ECO:0000256" key="9">
    <source>
        <dbReference type="ARBA" id="ARBA00022840"/>
    </source>
</evidence>
<dbReference type="SUPFAM" id="SSF52009">
    <property type="entry name" value="Phosphohistidine domain"/>
    <property type="match status" value="1"/>
</dbReference>